<keyword evidence="2" id="KW-1185">Reference proteome</keyword>
<evidence type="ECO:0000313" key="2">
    <source>
        <dbReference type="Proteomes" id="UP001473302"/>
    </source>
</evidence>
<protein>
    <submittedName>
        <fullName evidence="1">Uncharacterized protein</fullName>
    </submittedName>
</protein>
<gene>
    <name evidence="1" type="ORF">MFLAVUS_005347</name>
</gene>
<dbReference type="Proteomes" id="UP001473302">
    <property type="component" value="Unassembled WGS sequence"/>
</dbReference>
<comment type="caution">
    <text evidence="1">The sequence shown here is derived from an EMBL/GenBank/DDBJ whole genome shotgun (WGS) entry which is preliminary data.</text>
</comment>
<name>A0ABP9YYF5_9FUNG</name>
<dbReference type="EMBL" id="BAABUK010000011">
    <property type="protein sequence ID" value="GAA5811900.1"/>
    <property type="molecule type" value="Genomic_DNA"/>
</dbReference>
<evidence type="ECO:0000313" key="1">
    <source>
        <dbReference type="EMBL" id="GAA5811900.1"/>
    </source>
</evidence>
<sequence>MSTFFYEDGKDNIYNEQGGIVYDPMEDVLIQIDDPNVILETITSQKTYLSVKRPEKTVEESSPKKQPKVIVPYSDRSYKNYSDFTRETFIDRMIEKPEERGLVAKVAKNSGPKSSFTIKHNENLQGLLDKDHQLFSDDITESLTEQFEGFTISKS</sequence>
<reference evidence="1 2" key="1">
    <citation type="submission" date="2024-04" db="EMBL/GenBank/DDBJ databases">
        <title>genome sequences of Mucor flavus KT1a and Helicostylum pulchrum KT1b strains isolated from the surface of a dry-aged beef.</title>
        <authorList>
            <person name="Toyotome T."/>
            <person name="Hosono M."/>
            <person name="Torimaru M."/>
            <person name="Fukuda K."/>
            <person name="Mikami N."/>
        </authorList>
    </citation>
    <scope>NUCLEOTIDE SEQUENCE [LARGE SCALE GENOMIC DNA]</scope>
    <source>
        <strain evidence="1 2">KT1a</strain>
    </source>
</reference>
<accession>A0ABP9YYF5</accession>
<organism evidence="1 2">
    <name type="scientific">Mucor flavus</name>
    <dbReference type="NCBI Taxonomy" id="439312"/>
    <lineage>
        <taxon>Eukaryota</taxon>
        <taxon>Fungi</taxon>
        <taxon>Fungi incertae sedis</taxon>
        <taxon>Mucoromycota</taxon>
        <taxon>Mucoromycotina</taxon>
        <taxon>Mucoromycetes</taxon>
        <taxon>Mucorales</taxon>
        <taxon>Mucorineae</taxon>
        <taxon>Mucoraceae</taxon>
        <taxon>Mucor</taxon>
    </lineage>
</organism>
<proteinExistence type="predicted"/>